<evidence type="ECO:0000313" key="2">
    <source>
        <dbReference type="Proteomes" id="UP000016895"/>
    </source>
</evidence>
<dbReference type="STRING" id="28173.VIBNI_B0735"/>
<protein>
    <recommendedName>
        <fullName evidence="3">Apea-like HEPN domain-containing protein</fullName>
    </recommendedName>
</protein>
<accession>U4K5C9</accession>
<dbReference type="Proteomes" id="UP000016895">
    <property type="component" value="Chromosome 2"/>
</dbReference>
<gene>
    <name evidence="1" type="ORF">VIBNI_B0735</name>
</gene>
<dbReference type="PATRIC" id="fig|1260221.3.peg.4373"/>
<dbReference type="AlphaFoldDB" id="U4K5C9"/>
<keyword evidence="2" id="KW-1185">Reference proteome</keyword>
<dbReference type="RefSeq" id="WP_022561130.1">
    <property type="nucleotide sequence ID" value="NC_022543.1"/>
</dbReference>
<name>U4K5C9_9VIBR</name>
<dbReference type="OrthoDB" id="9964296at2"/>
<evidence type="ECO:0008006" key="3">
    <source>
        <dbReference type="Google" id="ProtNLM"/>
    </source>
</evidence>
<dbReference type="KEGG" id="vni:VIBNI_B0735"/>
<proteinExistence type="predicted"/>
<reference evidence="1 2" key="1">
    <citation type="journal article" date="2013" name="ISME J.">
        <title>Comparative genomics of pathogenic lineages of Vibrio nigripulchritudo identifies virulence-associated traits.</title>
        <authorList>
            <person name="Goudenege D."/>
            <person name="Labreuche Y."/>
            <person name="Krin E."/>
            <person name="Ansquer D."/>
            <person name="Mangenot S."/>
            <person name="Calteau A."/>
            <person name="Medigue C."/>
            <person name="Mazel D."/>
            <person name="Polz M.F."/>
            <person name="Le Roux F."/>
        </authorList>
    </citation>
    <scope>NUCLEOTIDE SEQUENCE [LARGE SCALE GENOMIC DNA]</scope>
    <source>
        <strain evidence="2">SnF1</strain>
    </source>
</reference>
<sequence length="200" mass="23023">MLTENNGEISQVRASAFGTLLHVVVLQQVEKLEDFKDRFRRFGCINLPKEKITEEWPSWYSRWVVAQTFTAMALEAFYFDYIQANASPTQAKKKRTPPERFSYICNDLLGVDQVDTKSCLCKLEKLNMTRNHWVHNKSATFEEYEKVKAFFSPDECISLIVNVLSIIADNDPDCILARETLIVLTQVQSNVDMALNELTT</sequence>
<dbReference type="EMBL" id="FO203527">
    <property type="protein sequence ID" value="CCO60527.1"/>
    <property type="molecule type" value="Genomic_DNA"/>
</dbReference>
<evidence type="ECO:0000313" key="1">
    <source>
        <dbReference type="EMBL" id="CCO60527.1"/>
    </source>
</evidence>
<organism evidence="1 2">
    <name type="scientific">Vibrio nigripulchritudo</name>
    <dbReference type="NCBI Taxonomy" id="28173"/>
    <lineage>
        <taxon>Bacteria</taxon>
        <taxon>Pseudomonadati</taxon>
        <taxon>Pseudomonadota</taxon>
        <taxon>Gammaproteobacteria</taxon>
        <taxon>Vibrionales</taxon>
        <taxon>Vibrionaceae</taxon>
        <taxon>Vibrio</taxon>
    </lineage>
</organism>